<sequence length="246" mass="27401">MANGLDHERDTTHAKRAWYCHRRGTTACQESAATVPGGDIYARRAEKPGKCHSQRTIDTQEYDPAGRLLRGTDPTDYAAPPPSELCFIARVPSTASAVNLKAEQVFIQSGTTTFAYTEKSYLLHQADGSMDATSVEYLQAELRHKAGKGRRWKATEDQAGWRSMGPLGESWYMLLRNARDKKDKLMMFQQKHHKALGEDCLTQDDWDTLIDSGFFPAVLASYASTTNDMVVVRLAPQPHGYLAQAS</sequence>
<dbReference type="AlphaFoldDB" id="A0A7S9PWG3"/>
<dbReference type="OrthoDB" id="5103939at2759"/>
<proteinExistence type="predicted"/>
<keyword evidence="2" id="KW-1185">Reference proteome</keyword>
<gene>
    <name evidence="1" type="ORF">C2857_000002</name>
</gene>
<protein>
    <submittedName>
        <fullName evidence="1">Uncharacterized protein</fullName>
    </submittedName>
</protein>
<name>A0A7S9PWG3_EPIFF</name>
<organism evidence="1 2">
    <name type="scientific">Epichloe festucae (strain Fl1)</name>
    <dbReference type="NCBI Taxonomy" id="877507"/>
    <lineage>
        <taxon>Eukaryota</taxon>
        <taxon>Fungi</taxon>
        <taxon>Dikarya</taxon>
        <taxon>Ascomycota</taxon>
        <taxon>Pezizomycotina</taxon>
        <taxon>Sordariomycetes</taxon>
        <taxon>Hypocreomycetidae</taxon>
        <taxon>Hypocreales</taxon>
        <taxon>Clavicipitaceae</taxon>
        <taxon>Epichloe</taxon>
    </lineage>
</organism>
<reference evidence="1 2" key="1">
    <citation type="journal article" date="2018" name="PLoS Genet.">
        <title>Repeat elements organise 3D genome structure and mediate transcription in the filamentous fungus Epichloe festucae.</title>
        <authorList>
            <person name="Winter D.J."/>
            <person name="Ganley A.R.D."/>
            <person name="Young C.A."/>
            <person name="Liachko I."/>
            <person name="Schardl C.L."/>
            <person name="Dupont P.Y."/>
            <person name="Berry D."/>
            <person name="Ram A."/>
            <person name="Scott B."/>
            <person name="Cox M.P."/>
        </authorList>
    </citation>
    <scope>NUCLEOTIDE SEQUENCE [LARGE SCALE GENOMIC DNA]</scope>
    <source>
        <strain evidence="1 2">Fl1</strain>
    </source>
</reference>
<dbReference type="Proteomes" id="UP000594364">
    <property type="component" value="Chromosome 4"/>
</dbReference>
<accession>A0A7S9PWG3</accession>
<evidence type="ECO:0000313" key="1">
    <source>
        <dbReference type="EMBL" id="QPH03704.1"/>
    </source>
</evidence>
<dbReference type="EMBL" id="CP031388">
    <property type="protein sequence ID" value="QPH03704.1"/>
    <property type="molecule type" value="Genomic_DNA"/>
</dbReference>
<evidence type="ECO:0000313" key="2">
    <source>
        <dbReference type="Proteomes" id="UP000594364"/>
    </source>
</evidence>